<comment type="caution">
    <text evidence="1">The sequence shown here is derived from an EMBL/GenBank/DDBJ whole genome shotgun (WGS) entry which is preliminary data.</text>
</comment>
<dbReference type="Proteomes" id="UP001519332">
    <property type="component" value="Unassembled WGS sequence"/>
</dbReference>
<name>A0ABS4TEX4_9PSEU</name>
<evidence type="ECO:0000313" key="2">
    <source>
        <dbReference type="Proteomes" id="UP001519332"/>
    </source>
</evidence>
<evidence type="ECO:0008006" key="3">
    <source>
        <dbReference type="Google" id="ProtNLM"/>
    </source>
</evidence>
<proteinExistence type="predicted"/>
<gene>
    <name evidence="1" type="ORF">JOF56_003368</name>
</gene>
<keyword evidence="2" id="KW-1185">Reference proteome</keyword>
<dbReference type="RefSeq" id="WP_209638808.1">
    <property type="nucleotide sequence ID" value="NZ_JAGINW010000001.1"/>
</dbReference>
<evidence type="ECO:0000313" key="1">
    <source>
        <dbReference type="EMBL" id="MBP2322983.1"/>
    </source>
</evidence>
<dbReference type="EMBL" id="JAGINW010000001">
    <property type="protein sequence ID" value="MBP2322983.1"/>
    <property type="molecule type" value="Genomic_DNA"/>
</dbReference>
<reference evidence="1 2" key="1">
    <citation type="submission" date="2021-03" db="EMBL/GenBank/DDBJ databases">
        <title>Sequencing the genomes of 1000 actinobacteria strains.</title>
        <authorList>
            <person name="Klenk H.-P."/>
        </authorList>
    </citation>
    <scope>NUCLEOTIDE SEQUENCE [LARGE SCALE GENOMIC DNA]</scope>
    <source>
        <strain evidence="1 2">DSM 46670</strain>
    </source>
</reference>
<sequence>MYVDDNPASVADTPVTSAGHAATTLAERMVDVAALDAAVKSGDVILEPEAGERLLTTLRGQADSAAEWLNRLRGMSRPVPLGTNWVGQAMSGKFERRADGEDVSFVNVLYQYHQMLVKAHDAVAEAIARYQTSEEGSAQAFQRVSSKF</sequence>
<protein>
    <recommendedName>
        <fullName evidence="3">PE domain-containing protein</fullName>
    </recommendedName>
</protein>
<accession>A0ABS4TEX4</accession>
<organism evidence="1 2">
    <name type="scientific">Kibdelosporangium banguiense</name>
    <dbReference type="NCBI Taxonomy" id="1365924"/>
    <lineage>
        <taxon>Bacteria</taxon>
        <taxon>Bacillati</taxon>
        <taxon>Actinomycetota</taxon>
        <taxon>Actinomycetes</taxon>
        <taxon>Pseudonocardiales</taxon>
        <taxon>Pseudonocardiaceae</taxon>
        <taxon>Kibdelosporangium</taxon>
    </lineage>
</organism>